<feature type="transmembrane region" description="Helical" evidence="1">
    <location>
        <begin position="266"/>
        <end position="283"/>
    </location>
</feature>
<feature type="transmembrane region" description="Helical" evidence="1">
    <location>
        <begin position="135"/>
        <end position="153"/>
    </location>
</feature>
<dbReference type="GO" id="GO:0022857">
    <property type="term" value="F:transmembrane transporter activity"/>
    <property type="evidence" value="ECO:0007669"/>
    <property type="project" value="InterPro"/>
</dbReference>
<dbReference type="SUPFAM" id="SSF103473">
    <property type="entry name" value="MFS general substrate transporter"/>
    <property type="match status" value="1"/>
</dbReference>
<dbReference type="EMBL" id="LFWZ01000017">
    <property type="protein sequence ID" value="KON30966.1"/>
    <property type="molecule type" value="Genomic_DNA"/>
</dbReference>
<dbReference type="InterPro" id="IPR020846">
    <property type="entry name" value="MFS_dom"/>
</dbReference>
<feature type="domain" description="Major facilitator superfamily (MFS) profile" evidence="2">
    <location>
        <begin position="1"/>
        <end position="380"/>
    </location>
</feature>
<dbReference type="CDD" id="cd17370">
    <property type="entry name" value="MFS_MJ1317_like"/>
    <property type="match status" value="1"/>
</dbReference>
<keyword evidence="1" id="KW-0812">Transmembrane</keyword>
<feature type="transmembrane region" description="Helical" evidence="1">
    <location>
        <begin position="354"/>
        <end position="375"/>
    </location>
</feature>
<dbReference type="PANTHER" id="PTHR23518">
    <property type="entry name" value="C-METHYLTRANSFERASE"/>
    <property type="match status" value="1"/>
</dbReference>
<reference evidence="3 4" key="1">
    <citation type="submission" date="2015-06" db="EMBL/GenBank/DDBJ databases">
        <title>New insights into the roles of widespread benthic archaea in carbon and nitrogen cycling.</title>
        <authorList>
            <person name="Lazar C.S."/>
            <person name="Baker B.J."/>
            <person name="Seitz K.W."/>
            <person name="Hyde A.S."/>
            <person name="Dick G.J."/>
            <person name="Hinrichs K.-U."/>
            <person name="Teske A.P."/>
        </authorList>
    </citation>
    <scope>NUCLEOTIDE SEQUENCE [LARGE SCALE GENOMIC DNA]</scope>
    <source>
        <strain evidence="3">DG-45</strain>
    </source>
</reference>
<name>A0A0M0BRY3_9ARCH</name>
<dbReference type="AlphaFoldDB" id="A0A0M0BRY3"/>
<evidence type="ECO:0000259" key="2">
    <source>
        <dbReference type="PROSITE" id="PS50850"/>
    </source>
</evidence>
<feature type="transmembrane region" description="Helical" evidence="1">
    <location>
        <begin position="159"/>
        <end position="177"/>
    </location>
</feature>
<keyword evidence="1" id="KW-1133">Transmembrane helix</keyword>
<sequence length="385" mass="41577">MSERKEGMRNIYALGFVSFFTDVSILGLPGSSMALLGLIEGTAEAISYGLRAVSGLFSDKFRKRKMVVLAGYTLSTMVKPLFGIARTALDAFVIRVSDRVGKGVRTAPRDALISESVSGDRRGAAFGLHRTLDQLGAILGPVIASTAMVALGFTVRNVFWLSFIPGSIALLIIVFFVRERMGEAEGEFQLLKGLRDVLTGRFSHLLLIVGIFSFGAFNFSFILLNAQEFGVGDSLIPIVYTVLNIAHTAIAIPAGVLSDRIGKEKVLLMGYGVFTTANLLILISPQTMAAAYLIAVIYGLYIGIVETVQRALVPGYSEPELRGTAYGIYYLVVGAAFFVANAVVGALWESYGASAASLYCMGSAMLSILTMSLFLRTRKRRARLR</sequence>
<organism evidence="3 4">
    <name type="scientific">miscellaneous Crenarchaeota group-15 archaeon DG-45</name>
    <dbReference type="NCBI Taxonomy" id="1685127"/>
    <lineage>
        <taxon>Archaea</taxon>
        <taxon>Candidatus Bathyarchaeota</taxon>
        <taxon>MCG-15</taxon>
    </lineage>
</organism>
<feature type="transmembrane region" description="Helical" evidence="1">
    <location>
        <begin position="289"/>
        <end position="308"/>
    </location>
</feature>
<dbReference type="Proteomes" id="UP000037210">
    <property type="component" value="Unassembled WGS sequence"/>
</dbReference>
<dbReference type="InterPro" id="IPR011701">
    <property type="entry name" value="MFS"/>
</dbReference>
<comment type="caution">
    <text evidence="3">The sequence shown here is derived from an EMBL/GenBank/DDBJ whole genome shotgun (WGS) entry which is preliminary data.</text>
</comment>
<keyword evidence="1" id="KW-0472">Membrane</keyword>
<feature type="transmembrane region" description="Helical" evidence="1">
    <location>
        <begin position="198"/>
        <end position="223"/>
    </location>
</feature>
<accession>A0A0M0BRY3</accession>
<feature type="transmembrane region" description="Helical" evidence="1">
    <location>
        <begin position="235"/>
        <end position="254"/>
    </location>
</feature>
<protein>
    <recommendedName>
        <fullName evidence="2">Major facilitator superfamily (MFS) profile domain-containing protein</fullName>
    </recommendedName>
</protein>
<dbReference type="InterPro" id="IPR036259">
    <property type="entry name" value="MFS_trans_sf"/>
</dbReference>
<dbReference type="PANTHER" id="PTHR23518:SF2">
    <property type="entry name" value="MAJOR FACILITATOR SUPERFAMILY TRANSPORTER"/>
    <property type="match status" value="1"/>
</dbReference>
<dbReference type="Pfam" id="PF07690">
    <property type="entry name" value="MFS_1"/>
    <property type="match status" value="1"/>
</dbReference>
<dbReference type="PROSITE" id="PS50850">
    <property type="entry name" value="MFS"/>
    <property type="match status" value="1"/>
</dbReference>
<proteinExistence type="predicted"/>
<gene>
    <name evidence="3" type="ORF">AC482_02455</name>
</gene>
<feature type="transmembrane region" description="Helical" evidence="1">
    <location>
        <begin position="12"/>
        <end position="28"/>
    </location>
</feature>
<feature type="transmembrane region" description="Helical" evidence="1">
    <location>
        <begin position="328"/>
        <end position="348"/>
    </location>
</feature>
<evidence type="ECO:0000313" key="3">
    <source>
        <dbReference type="EMBL" id="KON30966.1"/>
    </source>
</evidence>
<evidence type="ECO:0000256" key="1">
    <source>
        <dbReference type="SAM" id="Phobius"/>
    </source>
</evidence>
<dbReference type="Gene3D" id="1.20.1250.20">
    <property type="entry name" value="MFS general substrate transporter like domains"/>
    <property type="match status" value="2"/>
</dbReference>
<evidence type="ECO:0000313" key="4">
    <source>
        <dbReference type="Proteomes" id="UP000037210"/>
    </source>
</evidence>